<comment type="catalytic activity">
    <reaction evidence="8">
        <text>L-seryl-[protein] + ATP = O-phospho-L-seryl-[protein] + ADP + H(+)</text>
        <dbReference type="Rhea" id="RHEA:17989"/>
        <dbReference type="Rhea" id="RHEA-COMP:9863"/>
        <dbReference type="Rhea" id="RHEA-COMP:11604"/>
        <dbReference type="ChEBI" id="CHEBI:15378"/>
        <dbReference type="ChEBI" id="CHEBI:29999"/>
        <dbReference type="ChEBI" id="CHEBI:30616"/>
        <dbReference type="ChEBI" id="CHEBI:83421"/>
        <dbReference type="ChEBI" id="CHEBI:456216"/>
        <dbReference type="EC" id="2.7.11.1"/>
    </reaction>
</comment>
<dbReference type="Gene3D" id="1.10.510.10">
    <property type="entry name" value="Transferase(Phosphotransferase) domain 1"/>
    <property type="match status" value="1"/>
</dbReference>
<keyword evidence="11" id="KW-1185">Reference proteome</keyword>
<evidence type="ECO:0000313" key="11">
    <source>
        <dbReference type="Proteomes" id="UP001174691"/>
    </source>
</evidence>
<keyword evidence="2" id="KW-0723">Serine/threonine-protein kinase</keyword>
<dbReference type="AlphaFoldDB" id="A0AA38SKQ3"/>
<dbReference type="GO" id="GO:0004674">
    <property type="term" value="F:protein serine/threonine kinase activity"/>
    <property type="evidence" value="ECO:0007669"/>
    <property type="project" value="UniProtKB-KW"/>
</dbReference>
<dbReference type="GO" id="GO:0005524">
    <property type="term" value="F:ATP binding"/>
    <property type="evidence" value="ECO:0007669"/>
    <property type="project" value="UniProtKB-KW"/>
</dbReference>
<reference evidence="10" key="1">
    <citation type="submission" date="2022-07" db="EMBL/GenBank/DDBJ databases">
        <title>Fungi with potential for degradation of polypropylene.</title>
        <authorList>
            <person name="Gostincar C."/>
        </authorList>
    </citation>
    <scope>NUCLEOTIDE SEQUENCE</scope>
    <source>
        <strain evidence="10">EXF-13287</strain>
    </source>
</reference>
<keyword evidence="4" id="KW-0547">Nucleotide-binding</keyword>
<dbReference type="SUPFAM" id="SSF56112">
    <property type="entry name" value="Protein kinase-like (PK-like)"/>
    <property type="match status" value="2"/>
</dbReference>
<evidence type="ECO:0000256" key="6">
    <source>
        <dbReference type="ARBA" id="ARBA00022840"/>
    </source>
</evidence>
<evidence type="ECO:0000256" key="1">
    <source>
        <dbReference type="ARBA" id="ARBA00012513"/>
    </source>
</evidence>
<dbReference type="InterPro" id="IPR050660">
    <property type="entry name" value="NEK_Ser/Thr_kinase"/>
</dbReference>
<protein>
    <recommendedName>
        <fullName evidence="1">non-specific serine/threonine protein kinase</fullName>
        <ecNumber evidence="1">2.7.11.1</ecNumber>
    </recommendedName>
</protein>
<dbReference type="GO" id="GO:0005634">
    <property type="term" value="C:nucleus"/>
    <property type="evidence" value="ECO:0007669"/>
    <property type="project" value="TreeGrafter"/>
</dbReference>
<feature type="domain" description="Protein kinase" evidence="9">
    <location>
        <begin position="1"/>
        <end position="363"/>
    </location>
</feature>
<evidence type="ECO:0000313" key="10">
    <source>
        <dbReference type="EMBL" id="KAJ9165641.1"/>
    </source>
</evidence>
<proteinExistence type="predicted"/>
<dbReference type="EMBL" id="JANBVN010000002">
    <property type="protein sequence ID" value="KAJ9165641.1"/>
    <property type="molecule type" value="Genomic_DNA"/>
</dbReference>
<evidence type="ECO:0000256" key="8">
    <source>
        <dbReference type="ARBA" id="ARBA00048679"/>
    </source>
</evidence>
<sequence length="416" mass="47477">MAGNLKQEVGFVVDKPVPGTTDLRFVRRVADGDRYLAKDYDSHDFPELSTLRGPKADDKIIAFEAAARVLNHENLISVAKPMAAPPRAGPKSKTGSDFSLVYEYCADGNLKQLFDNPPVEPTDQGFLPEGLVWHVALSMLRALTFLHEGRREEISLNKDDDRLLRKWYRPDDDWMPILHCSILPENIHFQAARGKETYGLCKLGDFGRCMVAGTTRIGTEDSHTEVVAVVNDQGGRHVPQEEMLRMWCLAYEHEQEGYPDWTKTQHFGRIYTIGSELSDLGGILYHMMTGQRIEVDLCECGCFHVDVEPPGCRCPCYFEDVDLDRALLDSKYSHGLREVVVHLIRLNRDNSARAQTCFQLAWRLYRQWKQTTEGKAHKDHYDDLVARKEAEMARKLDEMEQGLGVDDKVESLIFWD</sequence>
<accession>A0AA38SKQ3</accession>
<dbReference type="InterPro" id="IPR011009">
    <property type="entry name" value="Kinase-like_dom_sf"/>
</dbReference>
<dbReference type="Proteomes" id="UP001174691">
    <property type="component" value="Unassembled WGS sequence"/>
</dbReference>
<name>A0AA38SKQ3_9PEZI</name>
<keyword evidence="5" id="KW-0418">Kinase</keyword>
<dbReference type="InterPro" id="IPR000719">
    <property type="entry name" value="Prot_kinase_dom"/>
</dbReference>
<gene>
    <name evidence="10" type="ORF">NKR19_g145</name>
</gene>
<evidence type="ECO:0000256" key="7">
    <source>
        <dbReference type="ARBA" id="ARBA00047899"/>
    </source>
</evidence>
<evidence type="ECO:0000259" key="9">
    <source>
        <dbReference type="PROSITE" id="PS50011"/>
    </source>
</evidence>
<dbReference type="PANTHER" id="PTHR43671">
    <property type="entry name" value="SERINE/THREONINE-PROTEIN KINASE NEK"/>
    <property type="match status" value="1"/>
</dbReference>
<organism evidence="10 11">
    <name type="scientific">Coniochaeta hoffmannii</name>
    <dbReference type="NCBI Taxonomy" id="91930"/>
    <lineage>
        <taxon>Eukaryota</taxon>
        <taxon>Fungi</taxon>
        <taxon>Dikarya</taxon>
        <taxon>Ascomycota</taxon>
        <taxon>Pezizomycotina</taxon>
        <taxon>Sordariomycetes</taxon>
        <taxon>Sordariomycetidae</taxon>
        <taxon>Coniochaetales</taxon>
        <taxon>Coniochaetaceae</taxon>
        <taxon>Coniochaeta</taxon>
    </lineage>
</organism>
<evidence type="ECO:0000256" key="2">
    <source>
        <dbReference type="ARBA" id="ARBA00022527"/>
    </source>
</evidence>
<keyword evidence="6" id="KW-0067">ATP-binding</keyword>
<dbReference type="EC" id="2.7.11.1" evidence="1"/>
<evidence type="ECO:0000256" key="5">
    <source>
        <dbReference type="ARBA" id="ARBA00022777"/>
    </source>
</evidence>
<evidence type="ECO:0000256" key="4">
    <source>
        <dbReference type="ARBA" id="ARBA00022741"/>
    </source>
</evidence>
<dbReference type="PROSITE" id="PS50011">
    <property type="entry name" value="PROTEIN_KINASE_DOM"/>
    <property type="match status" value="1"/>
</dbReference>
<comment type="catalytic activity">
    <reaction evidence="7">
        <text>L-threonyl-[protein] + ATP = O-phospho-L-threonyl-[protein] + ADP + H(+)</text>
        <dbReference type="Rhea" id="RHEA:46608"/>
        <dbReference type="Rhea" id="RHEA-COMP:11060"/>
        <dbReference type="Rhea" id="RHEA-COMP:11605"/>
        <dbReference type="ChEBI" id="CHEBI:15378"/>
        <dbReference type="ChEBI" id="CHEBI:30013"/>
        <dbReference type="ChEBI" id="CHEBI:30616"/>
        <dbReference type="ChEBI" id="CHEBI:61977"/>
        <dbReference type="ChEBI" id="CHEBI:456216"/>
        <dbReference type="EC" id="2.7.11.1"/>
    </reaction>
</comment>
<evidence type="ECO:0000256" key="3">
    <source>
        <dbReference type="ARBA" id="ARBA00022679"/>
    </source>
</evidence>
<dbReference type="PANTHER" id="PTHR43671:SF98">
    <property type="entry name" value="SERINE_THREONINE-PROTEIN KINASE NEK11"/>
    <property type="match status" value="1"/>
</dbReference>
<comment type="caution">
    <text evidence="10">The sequence shown here is derived from an EMBL/GenBank/DDBJ whole genome shotgun (WGS) entry which is preliminary data.</text>
</comment>
<keyword evidence="3" id="KW-0808">Transferase</keyword>